<dbReference type="Proteomes" id="UP000886885">
    <property type="component" value="Chromosome 14D"/>
</dbReference>
<organism evidence="1 2">
    <name type="scientific">Populus tomentosa</name>
    <name type="common">Chinese white poplar</name>
    <dbReference type="NCBI Taxonomy" id="118781"/>
    <lineage>
        <taxon>Eukaryota</taxon>
        <taxon>Viridiplantae</taxon>
        <taxon>Streptophyta</taxon>
        <taxon>Embryophyta</taxon>
        <taxon>Tracheophyta</taxon>
        <taxon>Spermatophyta</taxon>
        <taxon>Magnoliopsida</taxon>
        <taxon>eudicotyledons</taxon>
        <taxon>Gunneridae</taxon>
        <taxon>Pentapetalae</taxon>
        <taxon>rosids</taxon>
        <taxon>fabids</taxon>
        <taxon>Malpighiales</taxon>
        <taxon>Salicaceae</taxon>
        <taxon>Saliceae</taxon>
        <taxon>Populus</taxon>
    </lineage>
</organism>
<name>A0A8X7YCL6_POPTO</name>
<sequence length="195" mass="21497">MYMYFLPSIGGQHKNGIGSITDAISSVSCVNSAKPISKHQKLFPVAGVFSAANGSNIQNRRSRLKIISRENHSTANLSKLIRAQKHESRAASLSFLQSSCILYSVTFSSCENILGGRIFASRDCLLCSGLLGLLGCGIVEPCSLWLLFFSSFNSHLVEHALDKILEAGEIPHPVSLLKWDFKPQLNRIMRRLSLF</sequence>
<dbReference type="EMBL" id="JAAWWB010000028">
    <property type="protein sequence ID" value="KAG6747570.1"/>
    <property type="molecule type" value="Genomic_DNA"/>
</dbReference>
<keyword evidence="2" id="KW-1185">Reference proteome</keyword>
<evidence type="ECO:0000313" key="1">
    <source>
        <dbReference type="EMBL" id="KAG6747570.1"/>
    </source>
</evidence>
<reference evidence="1" key="1">
    <citation type="journal article" date="2020" name="bioRxiv">
        <title>Hybrid origin of Populus tomentosa Carr. identified through genome sequencing and phylogenomic analysis.</title>
        <authorList>
            <person name="An X."/>
            <person name="Gao K."/>
            <person name="Chen Z."/>
            <person name="Li J."/>
            <person name="Yang X."/>
            <person name="Yang X."/>
            <person name="Zhou J."/>
            <person name="Guo T."/>
            <person name="Zhao T."/>
            <person name="Huang S."/>
            <person name="Miao D."/>
            <person name="Khan W.U."/>
            <person name="Rao P."/>
            <person name="Ye M."/>
            <person name="Lei B."/>
            <person name="Liao W."/>
            <person name="Wang J."/>
            <person name="Ji L."/>
            <person name="Li Y."/>
            <person name="Guo B."/>
            <person name="Mustafa N.S."/>
            <person name="Li S."/>
            <person name="Yun Q."/>
            <person name="Keller S.R."/>
            <person name="Mao J."/>
            <person name="Zhang R."/>
            <person name="Strauss S.H."/>
        </authorList>
    </citation>
    <scope>NUCLEOTIDE SEQUENCE</scope>
    <source>
        <strain evidence="1">GM15</strain>
        <tissue evidence="1">Leaf</tissue>
    </source>
</reference>
<comment type="caution">
    <text evidence="1">The sequence shown here is derived from an EMBL/GenBank/DDBJ whole genome shotgun (WGS) entry which is preliminary data.</text>
</comment>
<accession>A0A8X7YCL6</accession>
<evidence type="ECO:0000313" key="2">
    <source>
        <dbReference type="Proteomes" id="UP000886885"/>
    </source>
</evidence>
<protein>
    <submittedName>
        <fullName evidence="1">Uncharacterized protein</fullName>
    </submittedName>
</protein>
<gene>
    <name evidence="1" type="ORF">POTOM_047456</name>
</gene>
<dbReference type="AlphaFoldDB" id="A0A8X7YCL6"/>
<proteinExistence type="predicted"/>